<proteinExistence type="predicted"/>
<dbReference type="Proteomes" id="UP000004471">
    <property type="component" value="Unassembled WGS sequence"/>
</dbReference>
<protein>
    <submittedName>
        <fullName evidence="1">Pyoverdine sidechain peptide synthetase IV, D-Asp-L-Ser component</fullName>
    </submittedName>
</protein>
<reference evidence="1 2" key="1">
    <citation type="journal article" date="2011" name="PLoS Pathog.">
        <title>Dynamic evolution of pathogenicity revealed by sequencing and comparative genomics of 19 Pseudomonas syringae isolates.</title>
        <authorList>
            <person name="Baltrus D.A."/>
            <person name="Nishimura M.T."/>
            <person name="Romanchuk A."/>
            <person name="Chang J.H."/>
            <person name="Mukhtar M.S."/>
            <person name="Cherkis K."/>
            <person name="Roach J."/>
            <person name="Grant S.R."/>
            <person name="Jones C.D."/>
            <person name="Dangl J.L."/>
        </authorList>
    </citation>
    <scope>NUCLEOTIDE SEQUENCE [LARGE SCALE GENOMIC DNA]</scope>
    <source>
        <strain evidence="2">M301072PT</strain>
    </source>
</reference>
<dbReference type="Gene3D" id="3.30.300.30">
    <property type="match status" value="1"/>
</dbReference>
<gene>
    <name evidence="1" type="ORF">PSYJA_46711</name>
</gene>
<sequence length="34" mass="3799">NGDQLREHLAARLPEYLVPAQIMLLERLPVTANG</sequence>
<dbReference type="AlphaFoldDB" id="F3G123"/>
<dbReference type="InterPro" id="IPR045851">
    <property type="entry name" value="AMP-bd_C_sf"/>
</dbReference>
<organism evidence="1 2">
    <name type="scientific">Pseudomonas syringae pv. japonica str. M301072</name>
    <dbReference type="NCBI Taxonomy" id="629262"/>
    <lineage>
        <taxon>Bacteria</taxon>
        <taxon>Pseudomonadati</taxon>
        <taxon>Pseudomonadota</taxon>
        <taxon>Gammaproteobacteria</taxon>
        <taxon>Pseudomonadales</taxon>
        <taxon>Pseudomonadaceae</taxon>
        <taxon>Pseudomonas</taxon>
        <taxon>Pseudomonas syringae</taxon>
    </lineage>
</organism>
<evidence type="ECO:0000313" key="2">
    <source>
        <dbReference type="Proteomes" id="UP000004471"/>
    </source>
</evidence>
<feature type="non-terminal residue" evidence="1">
    <location>
        <position position="1"/>
    </location>
</feature>
<dbReference type="SUPFAM" id="SSF56801">
    <property type="entry name" value="Acetyl-CoA synthetase-like"/>
    <property type="match status" value="1"/>
</dbReference>
<feature type="non-terminal residue" evidence="1">
    <location>
        <position position="34"/>
    </location>
</feature>
<accession>F3G123</accession>
<comment type="caution">
    <text evidence="1">The sequence shown here is derived from an EMBL/GenBank/DDBJ whole genome shotgun (WGS) entry which is preliminary data.</text>
</comment>
<name>F3G123_PSESX</name>
<dbReference type="EMBL" id="AEAH01004512">
    <property type="protein sequence ID" value="EGH36165.1"/>
    <property type="molecule type" value="Genomic_DNA"/>
</dbReference>
<evidence type="ECO:0000313" key="1">
    <source>
        <dbReference type="EMBL" id="EGH36165.1"/>
    </source>
</evidence>